<dbReference type="InterPro" id="IPR043129">
    <property type="entry name" value="ATPase_NBD"/>
</dbReference>
<dbReference type="STRING" id="1093900.A0A507B139"/>
<dbReference type="EMBL" id="SKBQ01000055">
    <property type="protein sequence ID" value="TPX10678.1"/>
    <property type="molecule type" value="Genomic_DNA"/>
</dbReference>
<keyword evidence="2" id="KW-0067">ATP-binding</keyword>
<feature type="compositionally biased region" description="Low complexity" evidence="3">
    <location>
        <begin position="90"/>
        <end position="103"/>
    </location>
</feature>
<keyword evidence="5" id="KW-1185">Reference proteome</keyword>
<dbReference type="GO" id="GO:0005524">
    <property type="term" value="F:ATP binding"/>
    <property type="evidence" value="ECO:0007669"/>
    <property type="project" value="UniProtKB-KW"/>
</dbReference>
<dbReference type="AlphaFoldDB" id="A0A507B139"/>
<accession>A0A507B139</accession>
<feature type="compositionally biased region" description="Basic and acidic residues" evidence="3">
    <location>
        <begin position="79"/>
        <end position="89"/>
    </location>
</feature>
<dbReference type="FunCoup" id="A0A507B139">
    <property type="interactions" value="379"/>
</dbReference>
<dbReference type="FunFam" id="3.30.30.30:FF:000009">
    <property type="entry name" value="Heat shock protein Hsp70"/>
    <property type="match status" value="1"/>
</dbReference>
<dbReference type="FunFam" id="3.90.640.10:FF:000023">
    <property type="entry name" value="Hsp70 chaperone (BiP)"/>
    <property type="match status" value="1"/>
</dbReference>
<dbReference type="GO" id="GO:0005829">
    <property type="term" value="C:cytosol"/>
    <property type="evidence" value="ECO:0007669"/>
    <property type="project" value="TreeGrafter"/>
</dbReference>
<reference evidence="4 5" key="1">
    <citation type="submission" date="2019-06" db="EMBL/GenBank/DDBJ databases">
        <title>Draft genome sequence of the filamentous fungus Phialemoniopsis curvata isolated from diesel fuel.</title>
        <authorList>
            <person name="Varaljay V.A."/>
            <person name="Lyon W.J."/>
            <person name="Crouch A.L."/>
            <person name="Drake C.E."/>
            <person name="Hollomon J.M."/>
            <person name="Nadeau L.J."/>
            <person name="Nunn H.S."/>
            <person name="Stevenson B.S."/>
            <person name="Bojanowski C.L."/>
            <person name="Crookes-Goodson W.J."/>
        </authorList>
    </citation>
    <scope>NUCLEOTIDE SEQUENCE [LARGE SCALE GENOMIC DNA]</scope>
    <source>
        <strain evidence="4 5">D216</strain>
    </source>
</reference>
<dbReference type="GeneID" id="41975859"/>
<dbReference type="Gene3D" id="3.30.30.30">
    <property type="match status" value="1"/>
</dbReference>
<comment type="caution">
    <text evidence="4">The sequence shown here is derived from an EMBL/GenBank/DDBJ whole genome shotgun (WGS) entry which is preliminary data.</text>
</comment>
<dbReference type="PANTHER" id="PTHR45639:SF32">
    <property type="entry name" value="HEAT SHOCK PROTEIN PDR13"/>
    <property type="match status" value="1"/>
</dbReference>
<dbReference type="SUPFAM" id="SSF53067">
    <property type="entry name" value="Actin-like ATPase domain"/>
    <property type="match status" value="2"/>
</dbReference>
<dbReference type="PANTHER" id="PTHR45639">
    <property type="entry name" value="HSC70CB, ISOFORM G-RELATED"/>
    <property type="match status" value="1"/>
</dbReference>
<feature type="region of interest" description="Disordered" evidence="3">
    <location>
        <begin position="810"/>
        <end position="848"/>
    </location>
</feature>
<dbReference type="InterPro" id="IPR013126">
    <property type="entry name" value="Hsp_70_fam"/>
</dbReference>
<proteinExistence type="predicted"/>
<dbReference type="InParanoid" id="A0A507B139"/>
<name>A0A507B139_9PEZI</name>
<organism evidence="4 5">
    <name type="scientific">Thyridium curvatum</name>
    <dbReference type="NCBI Taxonomy" id="1093900"/>
    <lineage>
        <taxon>Eukaryota</taxon>
        <taxon>Fungi</taxon>
        <taxon>Dikarya</taxon>
        <taxon>Ascomycota</taxon>
        <taxon>Pezizomycotina</taxon>
        <taxon>Sordariomycetes</taxon>
        <taxon>Sordariomycetidae</taxon>
        <taxon>Thyridiales</taxon>
        <taxon>Thyridiaceae</taxon>
        <taxon>Thyridium</taxon>
    </lineage>
</organism>
<keyword evidence="1" id="KW-0547">Nucleotide-binding</keyword>
<dbReference type="Gene3D" id="3.90.640.10">
    <property type="entry name" value="Actin, Chain A, domain 4"/>
    <property type="match status" value="1"/>
</dbReference>
<evidence type="ECO:0000256" key="1">
    <source>
        <dbReference type="ARBA" id="ARBA00022741"/>
    </source>
</evidence>
<dbReference type="PRINTS" id="PR00301">
    <property type="entry name" value="HEATSHOCK70"/>
</dbReference>
<dbReference type="OrthoDB" id="29851at2759"/>
<dbReference type="GO" id="GO:0005634">
    <property type="term" value="C:nucleus"/>
    <property type="evidence" value="ECO:0007669"/>
    <property type="project" value="TreeGrafter"/>
</dbReference>
<feature type="region of interest" description="Disordered" evidence="3">
    <location>
        <begin position="79"/>
        <end position="104"/>
    </location>
</feature>
<dbReference type="GO" id="GO:0140662">
    <property type="term" value="F:ATP-dependent protein folding chaperone"/>
    <property type="evidence" value="ECO:0007669"/>
    <property type="project" value="InterPro"/>
</dbReference>
<dbReference type="Pfam" id="PF00012">
    <property type="entry name" value="HSP70"/>
    <property type="match status" value="1"/>
</dbReference>
<dbReference type="RefSeq" id="XP_030992389.1">
    <property type="nucleotide sequence ID" value="XM_031143264.1"/>
</dbReference>
<feature type="compositionally biased region" description="Acidic residues" evidence="3">
    <location>
        <begin position="827"/>
        <end position="847"/>
    </location>
</feature>
<evidence type="ECO:0000256" key="2">
    <source>
        <dbReference type="ARBA" id="ARBA00022840"/>
    </source>
</evidence>
<dbReference type="CDD" id="cd10232">
    <property type="entry name" value="ASKHA_NBD_HSP70_ScSsz1p-like"/>
    <property type="match status" value="1"/>
</dbReference>
<dbReference type="Proteomes" id="UP000319257">
    <property type="component" value="Unassembled WGS sequence"/>
</dbReference>
<protein>
    <submittedName>
        <fullName evidence="4">Uncharacterized protein</fullName>
    </submittedName>
</protein>
<sequence>MLNGGRNLRFDLGLPRSSATPPVPAGGSDACCVPSLGGAVVSFSFISLDNSRPSAQLLDQLPDELLLRRHVELPLVRLGDRPADGEHGPRAVAADPQPAVAPDGRLEREAGGAELLEHDDAARAAAGHEQPARHAGADRVEGVGFRGRQRAQAVGLACRRAHALELGVHVLVGEADARVDEGARLELRPRLLRRALEGERGQQRVGGVRRQRDEVEVARRVVHLAQHEVARRGHVPPAAAAVLYPQRVPARVRGELARDGGHDRAGRHVPEAGPEAQGQLLVRRDGGRVDGVAGEDDGPFWLHGSEGCLGGCVLMCLAYRPPSTPENIEQMTAGPAPGDRVAIGITFGNSNSSIAYTVDDKAEVIANEDGDRQIPTILSYVGGDEYYGQQAKAFLVRNPKNTVAYFKDFLGQEFKSIDPTHCHASAHPQQSDNTVAFSFQDKEGEDVEASTVPVSEVTTRYLRRLVGSASDYLGKKVTSAVISVPTNFSDKQRAALIAAANAADLEVLQLISDPISSLLAYDARPEAEVKDKIVVVADLGGTRSDVAVVASRSGMYTVLATAHDYEFVGAALDKVLMDHFAKEFLKKHAGVDPRENTRALAKLKLEAESTKKALSLGNNASFSVESLAEGYDFASTINRLRYETIARTVFEGFNRLVESVVKKAGLDVLDIDEVIMAGGTSHTPRIAANFGYIFPQSTAILAPSTAASAINPSELQARGAALQASLVQEYEADDIEQSTHPAVTTVKHITNAIGVITLSDVGGDEVFTPIIPPETAVPARRTVHVAAPKEGGDVLIKVVEGGTHIKVTKPEPKAAANGDSKQAKVEDDNEDDDDDSDFDDSDDEEEEHREKVWKIGGALAEAAIKGVKPDGKIEVTINVTADLGVTITAREVGAKGGVRGTL</sequence>
<evidence type="ECO:0000256" key="3">
    <source>
        <dbReference type="SAM" id="MobiDB-lite"/>
    </source>
</evidence>
<evidence type="ECO:0000313" key="4">
    <source>
        <dbReference type="EMBL" id="TPX10678.1"/>
    </source>
</evidence>
<evidence type="ECO:0000313" key="5">
    <source>
        <dbReference type="Proteomes" id="UP000319257"/>
    </source>
</evidence>
<dbReference type="Gene3D" id="3.30.420.40">
    <property type="match status" value="2"/>
</dbReference>
<gene>
    <name evidence="4" type="ORF">E0L32_008412</name>
</gene>